<dbReference type="AlphaFoldDB" id="A0A2U2RQ95"/>
<dbReference type="Proteomes" id="UP000245582">
    <property type="component" value="Unassembled WGS sequence"/>
</dbReference>
<reference evidence="1 2" key="1">
    <citation type="submission" date="2017-11" db="EMBL/GenBank/DDBJ databases">
        <title>Draft genome sequence of Bifidobacterium longum UMA026, isolated from Holstein dairy cow feces.</title>
        <authorList>
            <person name="Albert K."/>
            <person name="Sela D.A."/>
        </authorList>
    </citation>
    <scope>NUCLEOTIDE SEQUENCE [LARGE SCALE GENOMIC DNA]</scope>
    <source>
        <strain evidence="1 2">UMA026</strain>
    </source>
</reference>
<organism evidence="1 2">
    <name type="scientific">Bifidobacterium longum</name>
    <dbReference type="NCBI Taxonomy" id="216816"/>
    <lineage>
        <taxon>Bacteria</taxon>
        <taxon>Bacillati</taxon>
        <taxon>Actinomycetota</taxon>
        <taxon>Actinomycetes</taxon>
        <taxon>Bifidobacteriales</taxon>
        <taxon>Bifidobacteriaceae</taxon>
        <taxon>Bifidobacterium</taxon>
    </lineage>
</organism>
<accession>A0A2U2RQ95</accession>
<comment type="caution">
    <text evidence="1">The sequence shown here is derived from an EMBL/GenBank/DDBJ whole genome shotgun (WGS) entry which is preliminary data.</text>
</comment>
<evidence type="ECO:0000313" key="2">
    <source>
        <dbReference type="Proteomes" id="UP000245582"/>
    </source>
</evidence>
<protein>
    <submittedName>
        <fullName evidence="1">Uncharacterized protein</fullName>
    </submittedName>
</protein>
<name>A0A2U2RQ95_BIFLN</name>
<gene>
    <name evidence="1" type="ORF">CWE05_10565</name>
</gene>
<dbReference type="EMBL" id="PHUM01000022">
    <property type="protein sequence ID" value="PWH08033.1"/>
    <property type="molecule type" value="Genomic_DNA"/>
</dbReference>
<proteinExistence type="predicted"/>
<evidence type="ECO:0000313" key="1">
    <source>
        <dbReference type="EMBL" id="PWH08033.1"/>
    </source>
</evidence>
<sequence length="116" mass="11988">MFASEGLDHVVGSLDLVAGDGMEGVRADAVHVGFEQAGEPGEVPAAGSMADAGRVSDQFAHLSGVVALVGQGEGVLDGVRGEQELVRGDCISSSRCFVFSHVFFFGFGVVTKCWTP</sequence>